<keyword evidence="1" id="KW-1133">Transmembrane helix</keyword>
<keyword evidence="1" id="KW-0472">Membrane</keyword>
<proteinExistence type="predicted"/>
<evidence type="ECO:0000256" key="1">
    <source>
        <dbReference type="SAM" id="Phobius"/>
    </source>
</evidence>
<accession>A0ABU5IFY5</accession>
<organism evidence="2 3">
    <name type="scientific">Azohydromonas lata</name>
    <dbReference type="NCBI Taxonomy" id="45677"/>
    <lineage>
        <taxon>Bacteria</taxon>
        <taxon>Pseudomonadati</taxon>
        <taxon>Pseudomonadota</taxon>
        <taxon>Betaproteobacteria</taxon>
        <taxon>Burkholderiales</taxon>
        <taxon>Sphaerotilaceae</taxon>
        <taxon>Azohydromonas</taxon>
    </lineage>
</organism>
<dbReference type="EMBL" id="JAXOJX010000024">
    <property type="protein sequence ID" value="MDZ5457984.1"/>
    <property type="molecule type" value="Genomic_DNA"/>
</dbReference>
<evidence type="ECO:0000313" key="3">
    <source>
        <dbReference type="Proteomes" id="UP001293718"/>
    </source>
</evidence>
<sequence length="48" mass="5331">MDRSDPMFWIIGGLALLIAFLLLRGPWDGGAWGSESKRTNRADPPDDD</sequence>
<keyword evidence="3" id="KW-1185">Reference proteome</keyword>
<dbReference type="RefSeq" id="WP_322466160.1">
    <property type="nucleotide sequence ID" value="NZ_JAXOJX010000024.1"/>
</dbReference>
<evidence type="ECO:0000313" key="2">
    <source>
        <dbReference type="EMBL" id="MDZ5457984.1"/>
    </source>
</evidence>
<keyword evidence="1" id="KW-0812">Transmembrane</keyword>
<protein>
    <submittedName>
        <fullName evidence="2">Uncharacterized protein</fullName>
    </submittedName>
</protein>
<dbReference type="Proteomes" id="UP001293718">
    <property type="component" value="Unassembled WGS sequence"/>
</dbReference>
<feature type="transmembrane region" description="Helical" evidence="1">
    <location>
        <begin position="6"/>
        <end position="23"/>
    </location>
</feature>
<reference evidence="2 3" key="1">
    <citation type="submission" date="2023-11" db="EMBL/GenBank/DDBJ databases">
        <title>Draft genome of Azohydromonas lata strain H1 (DSM1123), a polyhydroxyalkanoate producer.</title>
        <authorList>
            <person name="Traversa D."/>
            <person name="D'Addabbo P."/>
            <person name="Pazzani C."/>
            <person name="Manzari C."/>
            <person name="Chiara M."/>
            <person name="Scrascia M."/>
        </authorList>
    </citation>
    <scope>NUCLEOTIDE SEQUENCE [LARGE SCALE GENOMIC DNA]</scope>
    <source>
        <strain evidence="2 3">H1</strain>
    </source>
</reference>
<gene>
    <name evidence="2" type="ORF">SM757_15505</name>
</gene>
<name>A0ABU5IFY5_9BURK</name>
<comment type="caution">
    <text evidence="2">The sequence shown here is derived from an EMBL/GenBank/DDBJ whole genome shotgun (WGS) entry which is preliminary data.</text>
</comment>